<keyword evidence="2" id="KW-1185">Reference proteome</keyword>
<dbReference type="EMBL" id="JBEPTQ010000002">
    <property type="protein sequence ID" value="MET4721678.1"/>
    <property type="molecule type" value="Genomic_DNA"/>
</dbReference>
<proteinExistence type="predicted"/>
<evidence type="ECO:0000313" key="1">
    <source>
        <dbReference type="EMBL" id="MET4721678.1"/>
    </source>
</evidence>
<organism evidence="1 2">
    <name type="scientific">Bradyrhizobium japonicum</name>
    <dbReference type="NCBI Taxonomy" id="375"/>
    <lineage>
        <taxon>Bacteria</taxon>
        <taxon>Pseudomonadati</taxon>
        <taxon>Pseudomonadota</taxon>
        <taxon>Alphaproteobacteria</taxon>
        <taxon>Hyphomicrobiales</taxon>
        <taxon>Nitrobacteraceae</taxon>
        <taxon>Bradyrhizobium</taxon>
    </lineage>
</organism>
<gene>
    <name evidence="1" type="ORF">ABIF63_005784</name>
</gene>
<comment type="caution">
    <text evidence="1">The sequence shown here is derived from an EMBL/GenBank/DDBJ whole genome shotgun (WGS) entry which is preliminary data.</text>
</comment>
<sequence length="83" mass="9314">MCHRPLADAPETQYCLVRDGELIATSFKPSPDPDGGEWLPIVNIDNQPYDAATTWRLKPLPLRLNGKSVERVYPVVPKSMEHA</sequence>
<accession>A0ABV2RXM4</accession>
<dbReference type="RefSeq" id="WP_354270193.1">
    <property type="nucleotide sequence ID" value="NZ_JBEPTQ010000002.1"/>
</dbReference>
<reference evidence="1 2" key="1">
    <citation type="submission" date="2024-06" db="EMBL/GenBank/DDBJ databases">
        <title>Genomic Encyclopedia of Type Strains, Phase V (KMG-V): Genome sequencing to study the core and pangenomes of soil and plant-associated prokaryotes.</title>
        <authorList>
            <person name="Whitman W."/>
        </authorList>
    </citation>
    <scope>NUCLEOTIDE SEQUENCE [LARGE SCALE GENOMIC DNA]</scope>
    <source>
        <strain evidence="1 2">USDA 160</strain>
    </source>
</reference>
<protein>
    <recommendedName>
        <fullName evidence="3">DUF1214 domain-containing protein</fullName>
    </recommendedName>
</protein>
<dbReference type="Proteomes" id="UP001549291">
    <property type="component" value="Unassembled WGS sequence"/>
</dbReference>
<evidence type="ECO:0008006" key="3">
    <source>
        <dbReference type="Google" id="ProtNLM"/>
    </source>
</evidence>
<name>A0ABV2RXM4_BRAJP</name>
<evidence type="ECO:0000313" key="2">
    <source>
        <dbReference type="Proteomes" id="UP001549291"/>
    </source>
</evidence>